<dbReference type="PROSITE" id="PS50086">
    <property type="entry name" value="TBC_RABGAP"/>
    <property type="match status" value="1"/>
</dbReference>
<evidence type="ECO:0008006" key="6">
    <source>
        <dbReference type="Google" id="ProtNLM"/>
    </source>
</evidence>
<comment type="caution">
    <text evidence="4">The sequence shown here is derived from an EMBL/GenBank/DDBJ whole genome shotgun (WGS) entry which is preliminary data.</text>
</comment>
<protein>
    <recommendedName>
        <fullName evidence="6">Rab-GAP TBC domain-containing protein</fullName>
    </recommendedName>
</protein>
<dbReference type="Gene3D" id="1.25.40.20">
    <property type="entry name" value="Ankyrin repeat-containing domain"/>
    <property type="match status" value="1"/>
</dbReference>
<evidence type="ECO:0000256" key="1">
    <source>
        <dbReference type="PROSITE-ProRule" id="PRU00023"/>
    </source>
</evidence>
<keyword evidence="1" id="KW-0040">ANK repeat</keyword>
<dbReference type="Gene3D" id="2.60.40.10">
    <property type="entry name" value="Immunoglobulins"/>
    <property type="match status" value="1"/>
</dbReference>
<dbReference type="OrthoDB" id="294251at2759"/>
<reference evidence="4 5" key="1">
    <citation type="submission" date="2012-05" db="EMBL/GenBank/DDBJ databases">
        <title>Recombination and specialization in a pathogen metapopulation.</title>
        <authorList>
            <person name="Gardiner A."/>
            <person name="Kemen E."/>
            <person name="Schultz-Larsen T."/>
            <person name="MacLean D."/>
            <person name="Van Oosterhout C."/>
            <person name="Jones J.D.G."/>
        </authorList>
    </citation>
    <scope>NUCLEOTIDE SEQUENCE [LARGE SCALE GENOMIC DNA]</scope>
    <source>
        <strain evidence="4 5">Ac Nc2</strain>
    </source>
</reference>
<dbReference type="Pfam" id="PF12796">
    <property type="entry name" value="Ank_2"/>
    <property type="match status" value="1"/>
</dbReference>
<dbReference type="InterPro" id="IPR003961">
    <property type="entry name" value="FN3_dom"/>
</dbReference>
<dbReference type="SUPFAM" id="SSF47923">
    <property type="entry name" value="Ypt/Rab-GAP domain of gyp1p"/>
    <property type="match status" value="2"/>
</dbReference>
<dbReference type="Proteomes" id="UP000053237">
    <property type="component" value="Unassembled WGS sequence"/>
</dbReference>
<dbReference type="SMART" id="SM00164">
    <property type="entry name" value="TBC"/>
    <property type="match status" value="1"/>
</dbReference>
<dbReference type="Gene3D" id="1.10.8.270">
    <property type="entry name" value="putative rabgap domain of human tbc1 domain family member 14 like domains"/>
    <property type="match status" value="1"/>
</dbReference>
<feature type="domain" description="Rab-GAP TBC" evidence="2">
    <location>
        <begin position="835"/>
        <end position="1054"/>
    </location>
</feature>
<dbReference type="InterPro" id="IPR035969">
    <property type="entry name" value="Rab-GAP_TBC_sf"/>
</dbReference>
<dbReference type="InterPro" id="IPR002110">
    <property type="entry name" value="Ankyrin_rpt"/>
</dbReference>
<dbReference type="Pfam" id="PF13606">
    <property type="entry name" value="Ank_3"/>
    <property type="match status" value="1"/>
</dbReference>
<dbReference type="GO" id="GO:0031267">
    <property type="term" value="F:small GTPase binding"/>
    <property type="evidence" value="ECO:0007669"/>
    <property type="project" value="TreeGrafter"/>
</dbReference>
<dbReference type="PANTHER" id="PTHR47219">
    <property type="entry name" value="RAB GTPASE-ACTIVATING PROTEIN 1-LIKE"/>
    <property type="match status" value="1"/>
</dbReference>
<dbReference type="Pfam" id="PF00566">
    <property type="entry name" value="RabGAP-TBC"/>
    <property type="match status" value="1"/>
</dbReference>
<dbReference type="STRING" id="65357.A0A024GC81"/>
<proteinExistence type="predicted"/>
<dbReference type="PROSITE" id="PS50297">
    <property type="entry name" value="ANK_REP_REGION"/>
    <property type="match status" value="1"/>
</dbReference>
<dbReference type="PANTHER" id="PTHR47219:SF20">
    <property type="entry name" value="TBC1 DOMAIN FAMILY MEMBER 2B"/>
    <property type="match status" value="1"/>
</dbReference>
<dbReference type="InterPro" id="IPR013783">
    <property type="entry name" value="Ig-like_fold"/>
</dbReference>
<sequence length="1129" mass="127874">MRMDEEISIAASSMAPLFSPTRSKDVPLPPMLMTQIIDELFASVRDDTFSDAQKRFYPLLHRTLGQSYDSNAGMYQFVNVAGKTLLHHACTHAKVSIVQFLVSQGCEPAVKCPMGRTPFHDCISSHAGRKPFALEMLKILFERDPNGLSIVDDNGVHVIHLAAIHGCLDVLQWCQELQACKRIPMETTSFRGRSVLHYACYNRRMDIIEWLLPEAKMIRDNRPLHDIAALDANGNSILHYAVMGNHLDVCEWLILQAPTRDALPINSRNDVFKSALDIAPPETKLHTFLSFVSQAAYKPLSIFCIGSDAHTLGVSWKFPTSEKPHLDQVVASQWLEIEYCKRPRKLARAKSFFSTVGLQSEAPQGLTSSSPDAKFNWEIIPCQKSEHSGLASSHSLRISTEVSQYWIPGLQPDTEYFVRLRARNRNGYGEYTASFCGFITQSCQMQIDKLPSRGKDQRKSLVYPTSLLKHVQRSSSQRLLSRPEASCATSSQTNECKSLSFIGTIQFEILAARNLNLPSDPMHSRSNEKDAYQSNCGIRHIFTRVSLHTKYRACSSAFLKPLGSLDSTSYAYRVHSLPGRLQKEMVFLGSRSGFRHCQFDFSAAFCVPDTLNATFTVDICEKNAYFMDGISIGSVSVPVLHFVKGMPEKLEWFALQHPEQPSKPAFTVSYGQVLLRTLFLPDGVTSSSSPHSSSTICTTASGVQEPVTETKPDANILDGGRIYDSYGFKIVEREHLKHHAAAHSNRPMYYQLHLECLLSRQETFWSHFHHQFHLLSDTQHTENQSFSDLLVTTCDRELSDTKWCPYFKPVGTILRSDYEQIGRRKLRELIWMSGGIPLMARPKLYMKLSGAYQKQKNAFSANKSYYATLIDRIKFQTEKDFIEGKDTPFLVSRSQILIDLNRTFAGQSCYITSIDGQATLERVLLAYALHNSTLGYCQSMSHIAGRLLCLFDYVSSKCSSEVSLEERVFWLLSVICEDFFPQSYTKGMKGIGLDAVLLETLIDRRLPTLARYFRYLQATHVGLLLATNWFLPLFCTNFPSETCYELLDIIMLEGPDVVFAIAIALLRMAQNAIMQQDLDFMQLITFLKERDKSLYDVDLLMEIVREEWEDLGSEITTLRNDGLVWKDVR</sequence>
<dbReference type="InParanoid" id="A0A024GC81"/>
<organism evidence="4 5">
    <name type="scientific">Albugo candida</name>
    <dbReference type="NCBI Taxonomy" id="65357"/>
    <lineage>
        <taxon>Eukaryota</taxon>
        <taxon>Sar</taxon>
        <taxon>Stramenopiles</taxon>
        <taxon>Oomycota</taxon>
        <taxon>Peronosporomycetes</taxon>
        <taxon>Albuginales</taxon>
        <taxon>Albuginaceae</taxon>
        <taxon>Albugo</taxon>
    </lineage>
</organism>
<evidence type="ECO:0000313" key="5">
    <source>
        <dbReference type="Proteomes" id="UP000053237"/>
    </source>
</evidence>
<feature type="repeat" description="ANK" evidence="1">
    <location>
        <begin position="81"/>
        <end position="113"/>
    </location>
</feature>
<evidence type="ECO:0000313" key="4">
    <source>
        <dbReference type="EMBL" id="CCI44448.1"/>
    </source>
</evidence>
<dbReference type="CDD" id="cd00063">
    <property type="entry name" value="FN3"/>
    <property type="match status" value="1"/>
</dbReference>
<dbReference type="SMART" id="SM00060">
    <property type="entry name" value="FN3"/>
    <property type="match status" value="1"/>
</dbReference>
<name>A0A024GC81_9STRA</name>
<dbReference type="PROSITE" id="PS50088">
    <property type="entry name" value="ANK_REPEAT"/>
    <property type="match status" value="1"/>
</dbReference>
<dbReference type="InterPro" id="IPR000195">
    <property type="entry name" value="Rab-GAP-TBC_dom"/>
</dbReference>
<dbReference type="SUPFAM" id="SSF49265">
    <property type="entry name" value="Fibronectin type III"/>
    <property type="match status" value="1"/>
</dbReference>
<evidence type="ECO:0000259" key="2">
    <source>
        <dbReference type="PROSITE" id="PS50086"/>
    </source>
</evidence>
<gene>
    <name evidence="4" type="ORF">BN9_052570</name>
</gene>
<dbReference type="EMBL" id="CAIX01000070">
    <property type="protein sequence ID" value="CCI44448.1"/>
    <property type="molecule type" value="Genomic_DNA"/>
</dbReference>
<accession>A0A024GC81</accession>
<dbReference type="InterPro" id="IPR050302">
    <property type="entry name" value="Rab_GAP_TBC_domain"/>
</dbReference>
<dbReference type="SMART" id="SM00248">
    <property type="entry name" value="ANK"/>
    <property type="match status" value="5"/>
</dbReference>
<feature type="domain" description="Fibronectin type-III" evidence="3">
    <location>
        <begin position="342"/>
        <end position="443"/>
    </location>
</feature>
<dbReference type="InterPro" id="IPR036116">
    <property type="entry name" value="FN3_sf"/>
</dbReference>
<dbReference type="GO" id="GO:0005096">
    <property type="term" value="F:GTPase activator activity"/>
    <property type="evidence" value="ECO:0007669"/>
    <property type="project" value="TreeGrafter"/>
</dbReference>
<dbReference type="Gene3D" id="1.10.472.80">
    <property type="entry name" value="Ypt/Rab-GAP domain of gyp1p, domain 3"/>
    <property type="match status" value="1"/>
</dbReference>
<keyword evidence="5" id="KW-1185">Reference proteome</keyword>
<dbReference type="SUPFAM" id="SSF48403">
    <property type="entry name" value="Ankyrin repeat"/>
    <property type="match status" value="1"/>
</dbReference>
<dbReference type="PROSITE" id="PS50853">
    <property type="entry name" value="FN3"/>
    <property type="match status" value="1"/>
</dbReference>
<dbReference type="AlphaFoldDB" id="A0A024GC81"/>
<evidence type="ECO:0000259" key="3">
    <source>
        <dbReference type="PROSITE" id="PS50853"/>
    </source>
</evidence>
<dbReference type="InterPro" id="IPR036770">
    <property type="entry name" value="Ankyrin_rpt-contain_sf"/>
</dbReference>